<dbReference type="PROSITE" id="PS00065">
    <property type="entry name" value="D_2_HYDROXYACID_DH_1"/>
    <property type="match status" value="1"/>
</dbReference>
<evidence type="ECO:0000256" key="4">
    <source>
        <dbReference type="ARBA" id="ARBA00013001"/>
    </source>
</evidence>
<evidence type="ECO:0000256" key="6">
    <source>
        <dbReference type="ARBA" id="ARBA00022553"/>
    </source>
</evidence>
<feature type="domain" description="ACT" evidence="16">
    <location>
        <begin position="395"/>
        <end position="465"/>
    </location>
</feature>
<dbReference type="FunFam" id="3.40.50.720:FF:000041">
    <property type="entry name" value="D-3-phosphoglycerate dehydrogenase"/>
    <property type="match status" value="1"/>
</dbReference>
<comment type="similarity">
    <text evidence="3 14">Belongs to the D-isomer specific 2-hydroxyacid dehydrogenase family.</text>
</comment>
<dbReference type="InterPro" id="IPR045865">
    <property type="entry name" value="ACT-like_dom_sf"/>
</dbReference>
<evidence type="ECO:0000313" key="17">
    <source>
        <dbReference type="EMBL" id="EPS27381.1"/>
    </source>
</evidence>
<keyword evidence="8 14" id="KW-0560">Oxidoreductase</keyword>
<dbReference type="SUPFAM" id="SSF55021">
    <property type="entry name" value="ACT-like"/>
    <property type="match status" value="1"/>
</dbReference>
<dbReference type="eggNOG" id="KOG0068">
    <property type="taxonomic scope" value="Eukaryota"/>
</dbReference>
<dbReference type="SUPFAM" id="SSF51735">
    <property type="entry name" value="NAD(P)-binding Rossmann-fold domains"/>
    <property type="match status" value="1"/>
</dbReference>
<dbReference type="GO" id="GO:0006564">
    <property type="term" value="P:L-serine biosynthetic process"/>
    <property type="evidence" value="ECO:0007669"/>
    <property type="project" value="UniProtKB-KW"/>
</dbReference>
<dbReference type="Gene3D" id="3.40.50.720">
    <property type="entry name" value="NAD(P)-binding Rossmann-like Domain"/>
    <property type="match status" value="2"/>
</dbReference>
<evidence type="ECO:0000259" key="16">
    <source>
        <dbReference type="PROSITE" id="PS51671"/>
    </source>
</evidence>
<evidence type="ECO:0000256" key="13">
    <source>
        <dbReference type="ARBA" id="ARBA00048731"/>
    </source>
</evidence>
<dbReference type="InterPro" id="IPR036291">
    <property type="entry name" value="NAD(P)-bd_dom_sf"/>
</dbReference>
<keyword evidence="10" id="KW-0718">Serine biosynthesis</keyword>
<feature type="compositionally biased region" description="Low complexity" evidence="15">
    <location>
        <begin position="19"/>
        <end position="33"/>
    </location>
</feature>
<feature type="compositionally biased region" description="Basic and acidic residues" evidence="15">
    <location>
        <begin position="1"/>
        <end position="13"/>
    </location>
</feature>
<dbReference type="Proteomes" id="UP000019376">
    <property type="component" value="Unassembled WGS sequence"/>
</dbReference>
<dbReference type="Pfam" id="PF02826">
    <property type="entry name" value="2-Hacid_dh_C"/>
    <property type="match status" value="1"/>
</dbReference>
<dbReference type="EC" id="1.1.1.399" evidence="4"/>
<dbReference type="PhylomeDB" id="S7ZFG9"/>
<dbReference type="PANTHER" id="PTHR42789">
    <property type="entry name" value="D-ISOMER SPECIFIC 2-HYDROXYACID DEHYDROGENASE FAMILY PROTEIN (AFU_ORTHOLOGUE AFUA_6G10090)"/>
    <property type="match status" value="1"/>
</dbReference>
<dbReference type="InterPro" id="IPR029752">
    <property type="entry name" value="D-isomer_DH_CS1"/>
</dbReference>
<comment type="catalytic activity">
    <reaction evidence="12">
        <text>(R)-2-hydroxyglutarate + NAD(+) = 2-oxoglutarate + NADH + H(+)</text>
        <dbReference type="Rhea" id="RHEA:49612"/>
        <dbReference type="ChEBI" id="CHEBI:15378"/>
        <dbReference type="ChEBI" id="CHEBI:15801"/>
        <dbReference type="ChEBI" id="CHEBI:16810"/>
        <dbReference type="ChEBI" id="CHEBI:57540"/>
        <dbReference type="ChEBI" id="CHEBI:57945"/>
        <dbReference type="EC" id="1.1.1.399"/>
    </reaction>
</comment>
<proteinExistence type="inferred from homology"/>
<dbReference type="InterPro" id="IPR029753">
    <property type="entry name" value="D-isomer_DH_CS"/>
</dbReference>
<dbReference type="PROSITE" id="PS51671">
    <property type="entry name" value="ACT"/>
    <property type="match status" value="1"/>
</dbReference>
<gene>
    <name evidence="17" type="ORF">PDE_02324</name>
</gene>
<dbReference type="InterPro" id="IPR006140">
    <property type="entry name" value="D-isomer_DH_NAD-bd"/>
</dbReference>
<evidence type="ECO:0000256" key="10">
    <source>
        <dbReference type="ARBA" id="ARBA00023299"/>
    </source>
</evidence>
<dbReference type="InterPro" id="IPR050857">
    <property type="entry name" value="D-2-hydroxyacid_DH"/>
</dbReference>
<dbReference type="STRING" id="933388.S7ZFG9"/>
<evidence type="ECO:0000256" key="2">
    <source>
        <dbReference type="ARBA" id="ARBA00005216"/>
    </source>
</evidence>
<dbReference type="NCBIfam" id="NF008759">
    <property type="entry name" value="PRK11790.1"/>
    <property type="match status" value="1"/>
</dbReference>
<comment type="catalytic activity">
    <reaction evidence="13">
        <text>(2R)-3-phosphoglycerate + NAD(+) = 3-phosphooxypyruvate + NADH + H(+)</text>
        <dbReference type="Rhea" id="RHEA:12641"/>
        <dbReference type="ChEBI" id="CHEBI:15378"/>
        <dbReference type="ChEBI" id="CHEBI:18110"/>
        <dbReference type="ChEBI" id="CHEBI:57540"/>
        <dbReference type="ChEBI" id="CHEBI:57945"/>
        <dbReference type="ChEBI" id="CHEBI:58272"/>
        <dbReference type="EC" id="1.1.1.95"/>
    </reaction>
</comment>
<evidence type="ECO:0000256" key="5">
    <source>
        <dbReference type="ARBA" id="ARBA00013143"/>
    </source>
</evidence>
<evidence type="ECO:0000256" key="8">
    <source>
        <dbReference type="ARBA" id="ARBA00023002"/>
    </source>
</evidence>
<dbReference type="CDD" id="cd12176">
    <property type="entry name" value="PGDH_3"/>
    <property type="match status" value="1"/>
</dbReference>
<name>S7ZFG9_PENO1</name>
<accession>S7ZFG9</accession>
<protein>
    <recommendedName>
        <fullName evidence="11">2-oxoglutarate reductase</fullName>
        <ecNumber evidence="4">1.1.1.399</ecNumber>
        <ecNumber evidence="5">1.1.1.95</ecNumber>
    </recommendedName>
</protein>
<keyword evidence="18" id="KW-1185">Reference proteome</keyword>
<dbReference type="OrthoDB" id="1621027at2759"/>
<organism evidence="17 18">
    <name type="scientific">Penicillium oxalicum (strain 114-2 / CGMCC 5302)</name>
    <name type="common">Penicillium decumbens</name>
    <dbReference type="NCBI Taxonomy" id="933388"/>
    <lineage>
        <taxon>Eukaryota</taxon>
        <taxon>Fungi</taxon>
        <taxon>Dikarya</taxon>
        <taxon>Ascomycota</taxon>
        <taxon>Pezizomycotina</taxon>
        <taxon>Eurotiomycetes</taxon>
        <taxon>Eurotiomycetidae</taxon>
        <taxon>Eurotiales</taxon>
        <taxon>Aspergillaceae</taxon>
        <taxon>Penicillium</taxon>
    </lineage>
</organism>
<dbReference type="GO" id="GO:0061759">
    <property type="term" value="F:2-oxoglutarate reductase activity"/>
    <property type="evidence" value="ECO:0007669"/>
    <property type="project" value="UniProtKB-ARBA"/>
</dbReference>
<dbReference type="FunFam" id="3.30.70.260:FF:000036">
    <property type="entry name" value="D-3-phosphoglycerate dehydrogenase"/>
    <property type="match status" value="1"/>
</dbReference>
<dbReference type="PANTHER" id="PTHR42789:SF1">
    <property type="entry name" value="D-ISOMER SPECIFIC 2-HYDROXYACID DEHYDROGENASE FAMILY PROTEIN (AFU_ORTHOLOGUE AFUA_6G10090)"/>
    <property type="match status" value="1"/>
</dbReference>
<evidence type="ECO:0000256" key="12">
    <source>
        <dbReference type="ARBA" id="ARBA00048126"/>
    </source>
</evidence>
<keyword evidence="6" id="KW-0597">Phosphoprotein</keyword>
<dbReference type="UniPathway" id="UPA00135">
    <property type="reaction ID" value="UER00196"/>
</dbReference>
<evidence type="ECO:0000256" key="15">
    <source>
        <dbReference type="SAM" id="MobiDB-lite"/>
    </source>
</evidence>
<dbReference type="InterPro" id="IPR006139">
    <property type="entry name" value="D-isomer_2_OHA_DH_cat_dom"/>
</dbReference>
<dbReference type="Pfam" id="PF00389">
    <property type="entry name" value="2-Hacid_dh"/>
    <property type="match status" value="1"/>
</dbReference>
<sequence>MTSAKDIRPRGDDQAQFLSTSPSTSFHSPSSHQSALNRVNIPVNVKHLKPFATEDIKVLLLENVNQAGRDILKKQGYQVEFLKSSLPEDQLIEKIRDVHVIGIRSKTKLSARVLKEAKNLIVIGCFCIGTNQVDLQYAADQGIAVFNSPFSNSRSVAELVIAEIICLARQLCDRSSEMHNGTWNKVSNKCWEIRGKTLGIVGYGHIGAQLSVLAESMGMSVIYYDVLNLMALGTARQVETLEQLLGQADFVTCHVPELPETKGMFGQQQFEQMKQGSYLINASRGTVVDIPALIEAMRSGKVAGAALDVYPNEPAGNGDYFNNELNSWGADLRALKNLILTPHIGGSTEEAQSAIGLEVATALTRYVNEGSTQGAVNMPEVSLRSLTIDEPNHARVVFIHKNIPGVLRRVNEILGDHNVDKQMTDSRGDVAYLMADISDVNTTQIKELYSSLESLSSRIMTRILY</sequence>
<evidence type="ECO:0000256" key="3">
    <source>
        <dbReference type="ARBA" id="ARBA00005854"/>
    </source>
</evidence>
<dbReference type="SUPFAM" id="SSF52283">
    <property type="entry name" value="Formate/glycerate dehydrogenase catalytic domain-like"/>
    <property type="match status" value="1"/>
</dbReference>
<reference evidence="17 18" key="1">
    <citation type="journal article" date="2013" name="PLoS ONE">
        <title>Genomic and secretomic analyses reveal unique features of the lignocellulolytic enzyme system of Penicillium decumbens.</title>
        <authorList>
            <person name="Liu G."/>
            <person name="Zhang L."/>
            <person name="Wei X."/>
            <person name="Zou G."/>
            <person name="Qin Y."/>
            <person name="Ma L."/>
            <person name="Li J."/>
            <person name="Zheng H."/>
            <person name="Wang S."/>
            <person name="Wang C."/>
            <person name="Xun L."/>
            <person name="Zhao G.-P."/>
            <person name="Zhou Z."/>
            <person name="Qu Y."/>
        </authorList>
    </citation>
    <scope>NUCLEOTIDE SEQUENCE [LARGE SCALE GENOMIC DNA]</scope>
    <source>
        <strain evidence="18">114-2 / CGMCC 5302</strain>
    </source>
</reference>
<evidence type="ECO:0000256" key="7">
    <source>
        <dbReference type="ARBA" id="ARBA00022605"/>
    </source>
</evidence>
<evidence type="ECO:0000256" key="14">
    <source>
        <dbReference type="RuleBase" id="RU003719"/>
    </source>
</evidence>
<dbReference type="AlphaFoldDB" id="S7ZFG9"/>
<dbReference type="Gene3D" id="3.30.70.260">
    <property type="match status" value="1"/>
</dbReference>
<dbReference type="GO" id="GO:0051287">
    <property type="term" value="F:NAD binding"/>
    <property type="evidence" value="ECO:0007669"/>
    <property type="project" value="InterPro"/>
</dbReference>
<comment type="pathway">
    <text evidence="2">Amino-acid biosynthesis; L-serine biosynthesis; L-serine from 3-phospho-D-glycerate: step 1/3.</text>
</comment>
<evidence type="ECO:0000256" key="1">
    <source>
        <dbReference type="ARBA" id="ARBA00003800"/>
    </source>
</evidence>
<dbReference type="InterPro" id="IPR002912">
    <property type="entry name" value="ACT_dom"/>
</dbReference>
<dbReference type="EC" id="1.1.1.95" evidence="5"/>
<dbReference type="GO" id="GO:0004617">
    <property type="term" value="F:phosphoglycerate dehydrogenase activity"/>
    <property type="evidence" value="ECO:0007669"/>
    <property type="project" value="UniProtKB-EC"/>
</dbReference>
<dbReference type="EMBL" id="KB644410">
    <property type="protein sequence ID" value="EPS27381.1"/>
    <property type="molecule type" value="Genomic_DNA"/>
</dbReference>
<keyword evidence="7" id="KW-0028">Amino-acid biosynthesis</keyword>
<comment type="function">
    <text evidence="1">Catalyzes the reversible oxidation of 3-phospho-D-glycerate to 3-phosphonooxypyruvate, the first step of the phosphorylated L-serine biosynthesis pathway. Also catalyzes the reversible oxidation of 2-hydroxyglutarate to 2-oxoglutarate.</text>
</comment>
<feature type="region of interest" description="Disordered" evidence="15">
    <location>
        <begin position="1"/>
        <end position="33"/>
    </location>
</feature>
<dbReference type="PROSITE" id="PS00671">
    <property type="entry name" value="D_2_HYDROXYACID_DH_3"/>
    <property type="match status" value="1"/>
</dbReference>
<evidence type="ECO:0000256" key="9">
    <source>
        <dbReference type="ARBA" id="ARBA00023027"/>
    </source>
</evidence>
<evidence type="ECO:0000313" key="18">
    <source>
        <dbReference type="Proteomes" id="UP000019376"/>
    </source>
</evidence>
<evidence type="ECO:0000256" key="11">
    <source>
        <dbReference type="ARBA" id="ARBA00030455"/>
    </source>
</evidence>
<dbReference type="HOGENOM" id="CLU_019796_9_1_1"/>
<keyword evidence="9" id="KW-0520">NAD</keyword>